<comment type="caution">
    <text evidence="1">The sequence shown here is derived from an EMBL/GenBank/DDBJ whole genome shotgun (WGS) entry which is preliminary data.</text>
</comment>
<accession>A0ABX0Y3R2</accession>
<keyword evidence="2" id="KW-1185">Reference proteome</keyword>
<dbReference type="EMBL" id="JAATVY010000024">
    <property type="protein sequence ID" value="NJC73035.1"/>
    <property type="molecule type" value="Genomic_DNA"/>
</dbReference>
<dbReference type="Proteomes" id="UP000722989">
    <property type="component" value="Unassembled WGS sequence"/>
</dbReference>
<protein>
    <submittedName>
        <fullName evidence="1">Uncharacterized protein</fullName>
    </submittedName>
</protein>
<dbReference type="RefSeq" id="WP_167927933.1">
    <property type="nucleotide sequence ID" value="NZ_JAATVY010000024.1"/>
</dbReference>
<evidence type="ECO:0000313" key="1">
    <source>
        <dbReference type="EMBL" id="NJC73035.1"/>
    </source>
</evidence>
<gene>
    <name evidence="1" type="ORF">HC031_25445</name>
</gene>
<sequence length="65" mass="7341">MTIAPTHVPGPTVTEMSPAEWKEAVQHELSKLQLTYEQLADMAQRRQFSSMEAQKLWVSIGDSKP</sequence>
<proteinExistence type="predicted"/>
<evidence type="ECO:0000313" key="2">
    <source>
        <dbReference type="Proteomes" id="UP000722989"/>
    </source>
</evidence>
<organism evidence="1 2">
    <name type="scientific">Planosporangium thailandense</name>
    <dbReference type="NCBI Taxonomy" id="765197"/>
    <lineage>
        <taxon>Bacteria</taxon>
        <taxon>Bacillati</taxon>
        <taxon>Actinomycetota</taxon>
        <taxon>Actinomycetes</taxon>
        <taxon>Micromonosporales</taxon>
        <taxon>Micromonosporaceae</taxon>
        <taxon>Planosporangium</taxon>
    </lineage>
</organism>
<name>A0ABX0Y3R2_9ACTN</name>
<reference evidence="1 2" key="1">
    <citation type="submission" date="2020-03" db="EMBL/GenBank/DDBJ databases">
        <title>WGS of the type strain of Planosporangium spp.</title>
        <authorList>
            <person name="Thawai C."/>
        </authorList>
    </citation>
    <scope>NUCLEOTIDE SEQUENCE [LARGE SCALE GENOMIC DNA]</scope>
    <source>
        <strain evidence="1 2">TBRC 5610</strain>
    </source>
</reference>